<organism evidence="1">
    <name type="scientific">marine sediment metagenome</name>
    <dbReference type="NCBI Taxonomy" id="412755"/>
    <lineage>
        <taxon>unclassified sequences</taxon>
        <taxon>metagenomes</taxon>
        <taxon>ecological metagenomes</taxon>
    </lineage>
</organism>
<proteinExistence type="predicted"/>
<comment type="caution">
    <text evidence="1">The sequence shown here is derived from an EMBL/GenBank/DDBJ whole genome shotgun (WGS) entry which is preliminary data.</text>
</comment>
<reference evidence="1" key="1">
    <citation type="journal article" date="2014" name="Front. Microbiol.">
        <title>High frequency of phylogenetically diverse reductive dehalogenase-homologous genes in deep subseafloor sedimentary metagenomes.</title>
        <authorList>
            <person name="Kawai M."/>
            <person name="Futagami T."/>
            <person name="Toyoda A."/>
            <person name="Takaki Y."/>
            <person name="Nishi S."/>
            <person name="Hori S."/>
            <person name="Arai W."/>
            <person name="Tsubouchi T."/>
            <person name="Morono Y."/>
            <person name="Uchiyama I."/>
            <person name="Ito T."/>
            <person name="Fujiyama A."/>
            <person name="Inagaki F."/>
            <person name="Takami H."/>
        </authorList>
    </citation>
    <scope>NUCLEOTIDE SEQUENCE</scope>
    <source>
        <strain evidence="1">Expedition CK06-06</strain>
    </source>
</reference>
<gene>
    <name evidence="1" type="ORF">S01H1_08802</name>
</gene>
<protein>
    <submittedName>
        <fullName evidence="1">Uncharacterized protein</fullName>
    </submittedName>
</protein>
<accession>X0SDW4</accession>
<name>X0SDW4_9ZZZZ</name>
<dbReference type="EMBL" id="BARS01004504">
    <property type="protein sequence ID" value="GAF79248.1"/>
    <property type="molecule type" value="Genomic_DNA"/>
</dbReference>
<sequence length="107" mass="12269">MTKTPAPRKQLSADALLRSIHQSFQDIPDPRTGKPNISLPDALMSGLAMFALKDPSMLAFDQRRQQDEKNLQMVFRMENVPCDTSMREILDPVEHEQLRPAFRNVFT</sequence>
<evidence type="ECO:0000313" key="1">
    <source>
        <dbReference type="EMBL" id="GAF79248.1"/>
    </source>
</evidence>
<dbReference type="AlphaFoldDB" id="X0SDW4"/>